<evidence type="ECO:0000313" key="3">
    <source>
        <dbReference type="EMBL" id="KAF2498912.1"/>
    </source>
</evidence>
<proteinExistence type="predicted"/>
<sequence length="351" mass="39307">MHLIRTLSALTATTLLIAPLTGLPLERQGGRSLQHSANSSSIAERGHAVVNLARDPAFIKSKPKPKPVKPKPKPKPAPKPQECKRGAGACDPEDSEDLGSAQYHTWGVERKDALDNKLEEVHRTPDQAHDKPITKPWKESYESGEGATDGEREDVPVDDEDLFHNVKSIFHNLGVNKNKETLFKSTNIFSKDEEGDSEQPTNSACFSTTEGDGVIVARTTYKKYDLNPENERLQWSELTFQQWSEYRKAAGFQSSDLKYIIRDGIVNKGSQNVIKDIWKNLNIDKDQEWETFDFSSTKAEEVEAAQTLLGTRNGKGVGYMLTDYPDALGKKNIAKVHAWNNDHPSIVFEFE</sequence>
<dbReference type="OrthoDB" id="5337308at2759"/>
<protein>
    <recommendedName>
        <fullName evidence="5">ADP-ribosylation</fullName>
    </recommendedName>
</protein>
<keyword evidence="2" id="KW-0732">Signal</keyword>
<dbReference type="Proteomes" id="UP000799750">
    <property type="component" value="Unassembled WGS sequence"/>
</dbReference>
<organism evidence="3 4">
    <name type="scientific">Lophium mytilinum</name>
    <dbReference type="NCBI Taxonomy" id="390894"/>
    <lineage>
        <taxon>Eukaryota</taxon>
        <taxon>Fungi</taxon>
        <taxon>Dikarya</taxon>
        <taxon>Ascomycota</taxon>
        <taxon>Pezizomycotina</taxon>
        <taxon>Dothideomycetes</taxon>
        <taxon>Pleosporomycetidae</taxon>
        <taxon>Mytilinidiales</taxon>
        <taxon>Mytilinidiaceae</taxon>
        <taxon>Lophium</taxon>
    </lineage>
</organism>
<feature type="region of interest" description="Disordered" evidence="1">
    <location>
        <begin position="55"/>
        <end position="101"/>
    </location>
</feature>
<evidence type="ECO:0000256" key="2">
    <source>
        <dbReference type="SAM" id="SignalP"/>
    </source>
</evidence>
<feature type="compositionally biased region" description="Basic residues" evidence="1">
    <location>
        <begin position="61"/>
        <end position="76"/>
    </location>
</feature>
<evidence type="ECO:0000256" key="1">
    <source>
        <dbReference type="SAM" id="MobiDB-lite"/>
    </source>
</evidence>
<name>A0A6A6R3J0_9PEZI</name>
<feature type="signal peptide" evidence="2">
    <location>
        <begin position="1"/>
        <end position="22"/>
    </location>
</feature>
<dbReference type="EMBL" id="MU004185">
    <property type="protein sequence ID" value="KAF2498912.1"/>
    <property type="molecule type" value="Genomic_DNA"/>
</dbReference>
<accession>A0A6A6R3J0</accession>
<evidence type="ECO:0008006" key="5">
    <source>
        <dbReference type="Google" id="ProtNLM"/>
    </source>
</evidence>
<keyword evidence="4" id="KW-1185">Reference proteome</keyword>
<dbReference type="AlphaFoldDB" id="A0A6A6R3J0"/>
<evidence type="ECO:0000313" key="4">
    <source>
        <dbReference type="Proteomes" id="UP000799750"/>
    </source>
</evidence>
<feature type="region of interest" description="Disordered" evidence="1">
    <location>
        <begin position="120"/>
        <end position="154"/>
    </location>
</feature>
<feature type="compositionally biased region" description="Basic and acidic residues" evidence="1">
    <location>
        <begin position="120"/>
        <end position="141"/>
    </location>
</feature>
<reference evidence="3" key="1">
    <citation type="journal article" date="2020" name="Stud. Mycol.">
        <title>101 Dothideomycetes genomes: a test case for predicting lifestyles and emergence of pathogens.</title>
        <authorList>
            <person name="Haridas S."/>
            <person name="Albert R."/>
            <person name="Binder M."/>
            <person name="Bloem J."/>
            <person name="Labutti K."/>
            <person name="Salamov A."/>
            <person name="Andreopoulos B."/>
            <person name="Baker S."/>
            <person name="Barry K."/>
            <person name="Bills G."/>
            <person name="Bluhm B."/>
            <person name="Cannon C."/>
            <person name="Castanera R."/>
            <person name="Culley D."/>
            <person name="Daum C."/>
            <person name="Ezra D."/>
            <person name="Gonzalez J."/>
            <person name="Henrissat B."/>
            <person name="Kuo A."/>
            <person name="Liang C."/>
            <person name="Lipzen A."/>
            <person name="Lutzoni F."/>
            <person name="Magnuson J."/>
            <person name="Mondo S."/>
            <person name="Nolan M."/>
            <person name="Ohm R."/>
            <person name="Pangilinan J."/>
            <person name="Park H.-J."/>
            <person name="Ramirez L."/>
            <person name="Alfaro M."/>
            <person name="Sun H."/>
            <person name="Tritt A."/>
            <person name="Yoshinaga Y."/>
            <person name="Zwiers L.-H."/>
            <person name="Turgeon B."/>
            <person name="Goodwin S."/>
            <person name="Spatafora J."/>
            <person name="Crous P."/>
            <person name="Grigoriev I."/>
        </authorList>
    </citation>
    <scope>NUCLEOTIDE SEQUENCE</scope>
    <source>
        <strain evidence="3">CBS 269.34</strain>
    </source>
</reference>
<gene>
    <name evidence="3" type="ORF">BU16DRAFT_536886</name>
</gene>
<feature type="chain" id="PRO_5025645126" description="ADP-ribosylation" evidence="2">
    <location>
        <begin position="23"/>
        <end position="351"/>
    </location>
</feature>